<evidence type="ECO:0000256" key="1">
    <source>
        <dbReference type="SAM" id="MobiDB-lite"/>
    </source>
</evidence>
<feature type="region of interest" description="Disordered" evidence="1">
    <location>
        <begin position="582"/>
        <end position="601"/>
    </location>
</feature>
<feature type="compositionally biased region" description="Acidic residues" evidence="1">
    <location>
        <begin position="583"/>
        <end position="600"/>
    </location>
</feature>
<name>A0A9P3LQ93_9FUNG</name>
<protein>
    <recommendedName>
        <fullName evidence="2">F-box domain-containing protein</fullName>
    </recommendedName>
</protein>
<evidence type="ECO:0000313" key="4">
    <source>
        <dbReference type="Proteomes" id="UP000827284"/>
    </source>
</evidence>
<proteinExistence type="predicted"/>
<reference evidence="3" key="1">
    <citation type="submission" date="2021-11" db="EMBL/GenBank/DDBJ databases">
        <authorList>
            <person name="Herlambang A."/>
            <person name="Guo Y."/>
            <person name="Takashima Y."/>
            <person name="Nishizawa T."/>
        </authorList>
    </citation>
    <scope>NUCLEOTIDE SEQUENCE</scope>
    <source>
        <strain evidence="3">E1425</strain>
    </source>
</reference>
<feature type="domain" description="F-box" evidence="2">
    <location>
        <begin position="12"/>
        <end position="42"/>
    </location>
</feature>
<evidence type="ECO:0000313" key="3">
    <source>
        <dbReference type="EMBL" id="GJJ67706.1"/>
    </source>
</evidence>
<dbReference type="OrthoDB" id="2396061at2759"/>
<sequence length="620" mass="70002">MFSISELDDLVCMKLEPVDLLQCIQVCKKWADNILPYLWRDLSELPRSTLRKLWMDDFIYTLEASSSSTNGSNSSAFTSIGYLTTAIPPLTKYGRFVQVLPSPTNILFMLRGDHEDGYPSRIKEAMSTAGLPYSSSDRRFLNHLLKTRCPQAVRNHTVLSITAIIVSSDYCDLIVDCYVPHATSITFGNGQYGALTIRLSLVMEILSKCSDALERLAFHLRYSPERRGEVQDDDEVDSDSGDDTGGQLCFDDRAHPDSEAGLAFRLKSLEFQGIGNENPSSFRIWRSLAPCCEQLEHIQLGNDPRIVSHLIKGFRSGLYSRLSSITFEGAFIASVLSSRRRAHSSGTDRGFWRHLRILDTCEYGLEMKEALIDCEPHLESFVLEGFLDDNIDSTLVKLLAGQPNLVQFSTVDVMSSVDDIFSQQTVRATAFIDYQDWNLKILRPWSCTVTLTTLRLSISGIPRPDRMDLAAVEWVREEFSGEGRAMQREVHRRLGTLVNLESLWLGLDPALSDSREATFYRTRSDGLEMTLDTGLGALRDLKRLRELNVLSMGHRIGVDEVCWMTEQWPLLHTIYGLDNRENEADEDQDVDSVEDEEDGATDVKTVAWLKERCPWIDASG</sequence>
<reference evidence="3" key="2">
    <citation type="journal article" date="2022" name="Microbiol. Resour. Announc.">
        <title>Whole-Genome Sequence of Entomortierella parvispora E1425, a Mucoromycotan Fungus Associated with Burkholderiaceae-Related Endosymbiotic Bacteria.</title>
        <authorList>
            <person name="Herlambang A."/>
            <person name="Guo Y."/>
            <person name="Takashima Y."/>
            <person name="Narisawa K."/>
            <person name="Ohta H."/>
            <person name="Nishizawa T."/>
        </authorList>
    </citation>
    <scope>NUCLEOTIDE SEQUENCE</scope>
    <source>
        <strain evidence="3">E1425</strain>
    </source>
</reference>
<dbReference type="EMBL" id="BQFW01000001">
    <property type="protein sequence ID" value="GJJ67706.1"/>
    <property type="molecule type" value="Genomic_DNA"/>
</dbReference>
<dbReference type="InterPro" id="IPR001810">
    <property type="entry name" value="F-box_dom"/>
</dbReference>
<keyword evidence="4" id="KW-1185">Reference proteome</keyword>
<dbReference type="AlphaFoldDB" id="A0A9P3LQ93"/>
<comment type="caution">
    <text evidence="3">The sequence shown here is derived from an EMBL/GenBank/DDBJ whole genome shotgun (WGS) entry which is preliminary data.</text>
</comment>
<dbReference type="Proteomes" id="UP000827284">
    <property type="component" value="Unassembled WGS sequence"/>
</dbReference>
<gene>
    <name evidence="3" type="ORF">EMPS_00052</name>
</gene>
<organism evidence="3 4">
    <name type="scientific">Entomortierella parvispora</name>
    <dbReference type="NCBI Taxonomy" id="205924"/>
    <lineage>
        <taxon>Eukaryota</taxon>
        <taxon>Fungi</taxon>
        <taxon>Fungi incertae sedis</taxon>
        <taxon>Mucoromycota</taxon>
        <taxon>Mortierellomycotina</taxon>
        <taxon>Mortierellomycetes</taxon>
        <taxon>Mortierellales</taxon>
        <taxon>Mortierellaceae</taxon>
        <taxon>Entomortierella</taxon>
    </lineage>
</organism>
<dbReference type="Pfam" id="PF12937">
    <property type="entry name" value="F-box-like"/>
    <property type="match status" value="1"/>
</dbReference>
<accession>A0A9P3LQ93</accession>
<evidence type="ECO:0000259" key="2">
    <source>
        <dbReference type="Pfam" id="PF12937"/>
    </source>
</evidence>